<evidence type="ECO:0000256" key="1">
    <source>
        <dbReference type="SAM" id="Phobius"/>
    </source>
</evidence>
<dbReference type="EMBL" id="CAEZWW010000239">
    <property type="protein sequence ID" value="CAB4685858.1"/>
    <property type="molecule type" value="Genomic_DNA"/>
</dbReference>
<reference evidence="2" key="1">
    <citation type="submission" date="2020-05" db="EMBL/GenBank/DDBJ databases">
        <authorList>
            <person name="Chiriac C."/>
            <person name="Salcher M."/>
            <person name="Ghai R."/>
            <person name="Kavagutti S V."/>
        </authorList>
    </citation>
    <scope>NUCLEOTIDE SEQUENCE</scope>
</reference>
<keyword evidence="1" id="KW-0812">Transmembrane</keyword>
<protein>
    <submittedName>
        <fullName evidence="2">Unannotated protein</fullName>
    </submittedName>
</protein>
<evidence type="ECO:0000313" key="2">
    <source>
        <dbReference type="EMBL" id="CAB4685858.1"/>
    </source>
</evidence>
<dbReference type="EMBL" id="CAFBLV010000177">
    <property type="protein sequence ID" value="CAB4876067.1"/>
    <property type="molecule type" value="Genomic_DNA"/>
</dbReference>
<accession>A0A6J6NM06</accession>
<feature type="transmembrane region" description="Helical" evidence="1">
    <location>
        <begin position="86"/>
        <end position="106"/>
    </location>
</feature>
<dbReference type="AlphaFoldDB" id="A0A6J6NM06"/>
<sequence length="171" mass="17931">MTFIRRTSAVITAGLIVGAVSGLALGVIWWRLAPRVPLVVRSGGAYPANYQPDGYLAADVSFAALAVFAGLAVTIGLLVMRREHPLSVLVAGLLAGGVGSILMWFVGSRLGSVDITGLIATTIDESVIEAPLKVSMPALLLVWPITAALVIFAVSFADWWSAAKKDARSSR</sequence>
<gene>
    <name evidence="2" type="ORF">UFOPK2310_01515</name>
    <name evidence="3" type="ORF">UFOPK3425_00900</name>
</gene>
<keyword evidence="1" id="KW-0472">Membrane</keyword>
<feature type="transmembrane region" description="Helical" evidence="1">
    <location>
        <begin position="7"/>
        <end position="30"/>
    </location>
</feature>
<keyword evidence="1" id="KW-1133">Transmembrane helix</keyword>
<evidence type="ECO:0000313" key="3">
    <source>
        <dbReference type="EMBL" id="CAB4876067.1"/>
    </source>
</evidence>
<name>A0A6J6NM06_9ZZZZ</name>
<proteinExistence type="predicted"/>
<organism evidence="2">
    <name type="scientific">freshwater metagenome</name>
    <dbReference type="NCBI Taxonomy" id="449393"/>
    <lineage>
        <taxon>unclassified sequences</taxon>
        <taxon>metagenomes</taxon>
        <taxon>ecological metagenomes</taxon>
    </lineage>
</organism>
<feature type="transmembrane region" description="Helical" evidence="1">
    <location>
        <begin position="60"/>
        <end position="79"/>
    </location>
</feature>
<feature type="transmembrane region" description="Helical" evidence="1">
    <location>
        <begin position="141"/>
        <end position="161"/>
    </location>
</feature>